<dbReference type="GO" id="GO:0000774">
    <property type="term" value="F:adenyl-nucleotide exchange factor activity"/>
    <property type="evidence" value="ECO:0007669"/>
    <property type="project" value="InterPro"/>
</dbReference>
<accession>A0A1M7QAD4</accession>
<dbReference type="InterPro" id="IPR013805">
    <property type="entry name" value="GrpE_CC"/>
</dbReference>
<dbReference type="InterPro" id="IPR000740">
    <property type="entry name" value="GrpE"/>
</dbReference>
<evidence type="ECO:0000256" key="4">
    <source>
        <dbReference type="RuleBase" id="RU000639"/>
    </source>
</evidence>
<reference evidence="7 8" key="1">
    <citation type="submission" date="2016-11" db="EMBL/GenBank/DDBJ databases">
        <authorList>
            <person name="Jaros S."/>
            <person name="Januszkiewicz K."/>
            <person name="Wedrychowicz H."/>
        </authorList>
    </citation>
    <scope>NUCLEOTIDE SEQUENCE [LARGE SCALE GENOMIC DNA]</scope>
    <source>
        <strain evidence="7 8">CGMCC 4.2025</strain>
    </source>
</reference>
<gene>
    <name evidence="3" type="primary">grpE</name>
    <name evidence="7" type="ORF">SAMN05216499_13146</name>
</gene>
<dbReference type="GO" id="GO:0005737">
    <property type="term" value="C:cytoplasm"/>
    <property type="evidence" value="ECO:0007669"/>
    <property type="project" value="UniProtKB-SubCell"/>
</dbReference>
<dbReference type="PANTHER" id="PTHR21237">
    <property type="entry name" value="GRPE PROTEIN"/>
    <property type="match status" value="1"/>
</dbReference>
<evidence type="ECO:0000256" key="3">
    <source>
        <dbReference type="HAMAP-Rule" id="MF_01151"/>
    </source>
</evidence>
<proteinExistence type="inferred from homology"/>
<name>A0A1M7QAD4_9ACTN</name>
<dbReference type="STRING" id="310782.SAMN05216499_13146"/>
<evidence type="ECO:0000256" key="5">
    <source>
        <dbReference type="RuleBase" id="RU004478"/>
    </source>
</evidence>
<dbReference type="SUPFAM" id="SSF58014">
    <property type="entry name" value="Coiled-coil domain of nucleotide exchange factor GrpE"/>
    <property type="match status" value="1"/>
</dbReference>
<comment type="subunit">
    <text evidence="3">Homodimer.</text>
</comment>
<dbReference type="InterPro" id="IPR009012">
    <property type="entry name" value="GrpE_head"/>
</dbReference>
<dbReference type="AlphaFoldDB" id="A0A1M7QAD4"/>
<feature type="compositionally biased region" description="Basic and acidic residues" evidence="6">
    <location>
        <begin position="1"/>
        <end position="15"/>
    </location>
</feature>
<dbReference type="PROSITE" id="PS01071">
    <property type="entry name" value="GRPE"/>
    <property type="match status" value="1"/>
</dbReference>
<protein>
    <recommendedName>
        <fullName evidence="3 4">Protein GrpE</fullName>
    </recommendedName>
    <alternativeName>
        <fullName evidence="3">HSP-70 cofactor</fullName>
    </alternativeName>
</protein>
<comment type="function">
    <text evidence="3 4">Participates actively in the response to hyperosmotic and heat shock by preventing the aggregation of stress-denatured proteins, in association with DnaK and GrpE. It is the nucleotide exchange factor for DnaK and may function as a thermosensor. Unfolded proteins bind initially to DnaJ; upon interaction with the DnaJ-bound protein, DnaK hydrolyzes its bound ATP, resulting in the formation of a stable complex. GrpE releases ADP from DnaK; ATP binding to DnaK triggers the release of the substrate protein, thus completing the reaction cycle. Several rounds of ATP-dependent interactions between DnaJ, DnaK and GrpE are required for fully efficient folding.</text>
</comment>
<evidence type="ECO:0000256" key="1">
    <source>
        <dbReference type="ARBA" id="ARBA00009054"/>
    </source>
</evidence>
<evidence type="ECO:0000313" key="7">
    <source>
        <dbReference type="EMBL" id="SHN27653.1"/>
    </source>
</evidence>
<dbReference type="GO" id="GO:0006457">
    <property type="term" value="P:protein folding"/>
    <property type="evidence" value="ECO:0007669"/>
    <property type="project" value="InterPro"/>
</dbReference>
<comment type="subcellular location">
    <subcellularLocation>
        <location evidence="3">Cytoplasm</location>
    </subcellularLocation>
</comment>
<dbReference type="PANTHER" id="PTHR21237:SF23">
    <property type="entry name" value="GRPE PROTEIN HOMOLOG, MITOCHONDRIAL"/>
    <property type="match status" value="1"/>
</dbReference>
<dbReference type="EMBL" id="FRBI01000031">
    <property type="protein sequence ID" value="SHN27653.1"/>
    <property type="molecule type" value="Genomic_DNA"/>
</dbReference>
<feature type="region of interest" description="Disordered" evidence="6">
    <location>
        <begin position="1"/>
        <end position="56"/>
    </location>
</feature>
<dbReference type="Gene3D" id="2.30.22.10">
    <property type="entry name" value="Head domain of nucleotide exchange factor GrpE"/>
    <property type="match status" value="1"/>
</dbReference>
<keyword evidence="8" id="KW-1185">Reference proteome</keyword>
<sequence length="192" mass="20818">MSDQEQARPAEDRSPPEAQQTPPEQTPPPAPEAGEQPAAGGDGGQPARDAEVEELQDRWRRALADLDNLRKRYARELPREREAERARVAGAFLPVVDNLELALAHAGADDPGAIVSGVRAVRDQAVEVLRGLGYPRHEETGVPFDPEQHEVVSVVDEPDTAPGTVVRVLRPGYGEPGRQLRPAAVAVSRKQE</sequence>
<keyword evidence="3 4" id="KW-0346">Stress response</keyword>
<dbReference type="SUPFAM" id="SSF51064">
    <property type="entry name" value="Head domain of nucleotide exchange factor GrpE"/>
    <property type="match status" value="1"/>
</dbReference>
<keyword evidence="2 3" id="KW-0143">Chaperone</keyword>
<dbReference type="PRINTS" id="PR00773">
    <property type="entry name" value="GRPEPROTEIN"/>
</dbReference>
<dbReference type="HAMAP" id="MF_01151">
    <property type="entry name" value="GrpE"/>
    <property type="match status" value="1"/>
</dbReference>
<feature type="region of interest" description="Disordered" evidence="6">
    <location>
        <begin position="170"/>
        <end position="192"/>
    </location>
</feature>
<dbReference type="GO" id="GO:0042803">
    <property type="term" value="F:protein homodimerization activity"/>
    <property type="evidence" value="ECO:0007669"/>
    <property type="project" value="InterPro"/>
</dbReference>
<dbReference type="GO" id="GO:0051082">
    <property type="term" value="F:unfolded protein binding"/>
    <property type="evidence" value="ECO:0007669"/>
    <property type="project" value="TreeGrafter"/>
</dbReference>
<dbReference type="OrthoDB" id="5191115at2"/>
<evidence type="ECO:0000256" key="6">
    <source>
        <dbReference type="SAM" id="MobiDB-lite"/>
    </source>
</evidence>
<dbReference type="Gene3D" id="3.90.20.20">
    <property type="match status" value="1"/>
</dbReference>
<evidence type="ECO:0000256" key="2">
    <source>
        <dbReference type="ARBA" id="ARBA00023186"/>
    </source>
</evidence>
<dbReference type="CDD" id="cd00446">
    <property type="entry name" value="GrpE"/>
    <property type="match status" value="1"/>
</dbReference>
<keyword evidence="3" id="KW-0963">Cytoplasm</keyword>
<dbReference type="GO" id="GO:0051087">
    <property type="term" value="F:protein-folding chaperone binding"/>
    <property type="evidence" value="ECO:0007669"/>
    <property type="project" value="InterPro"/>
</dbReference>
<organism evidence="7 8">
    <name type="scientific">Actinacidiphila paucisporea</name>
    <dbReference type="NCBI Taxonomy" id="310782"/>
    <lineage>
        <taxon>Bacteria</taxon>
        <taxon>Bacillati</taxon>
        <taxon>Actinomycetota</taxon>
        <taxon>Actinomycetes</taxon>
        <taxon>Kitasatosporales</taxon>
        <taxon>Streptomycetaceae</taxon>
        <taxon>Actinacidiphila</taxon>
    </lineage>
</organism>
<comment type="similarity">
    <text evidence="1 3 5">Belongs to the GrpE family.</text>
</comment>
<dbReference type="RefSeq" id="WP_073502356.1">
    <property type="nucleotide sequence ID" value="NZ_FRBI01000031.1"/>
</dbReference>
<evidence type="ECO:0000313" key="8">
    <source>
        <dbReference type="Proteomes" id="UP000184111"/>
    </source>
</evidence>
<dbReference type="Proteomes" id="UP000184111">
    <property type="component" value="Unassembled WGS sequence"/>
</dbReference>
<dbReference type="Pfam" id="PF01025">
    <property type="entry name" value="GrpE"/>
    <property type="match status" value="1"/>
</dbReference>